<protein>
    <submittedName>
        <fullName evidence="2">Uncharacterized protein</fullName>
    </submittedName>
</protein>
<comment type="caution">
    <text evidence="2">The sequence shown here is derived from an EMBL/GenBank/DDBJ whole genome shotgun (WGS) entry which is preliminary data.</text>
</comment>
<reference evidence="2" key="1">
    <citation type="journal article" date="2021" name="Open Biol.">
        <title>Shared evolutionary footprints suggest mitochondrial oxidative damage underlies multiple complex I losses in fungi.</title>
        <authorList>
            <person name="Schikora-Tamarit M.A."/>
            <person name="Marcet-Houben M."/>
            <person name="Nosek J."/>
            <person name="Gabaldon T."/>
        </authorList>
    </citation>
    <scope>NUCLEOTIDE SEQUENCE</scope>
    <source>
        <strain evidence="2">CBS6075</strain>
    </source>
</reference>
<reference evidence="2" key="2">
    <citation type="submission" date="2021-01" db="EMBL/GenBank/DDBJ databases">
        <authorList>
            <person name="Schikora-Tamarit M.A."/>
        </authorList>
    </citation>
    <scope>NUCLEOTIDE SEQUENCE</scope>
    <source>
        <strain evidence="2">CBS6075</strain>
    </source>
</reference>
<name>A0A9P8PGE1_9ASCO</name>
<dbReference type="EMBL" id="JAEUBE010000087">
    <property type="protein sequence ID" value="KAH3670799.1"/>
    <property type="molecule type" value="Genomic_DNA"/>
</dbReference>
<dbReference type="GeneID" id="70233283"/>
<organism evidence="2 3">
    <name type="scientific">Ogataea philodendri</name>
    <dbReference type="NCBI Taxonomy" id="1378263"/>
    <lineage>
        <taxon>Eukaryota</taxon>
        <taxon>Fungi</taxon>
        <taxon>Dikarya</taxon>
        <taxon>Ascomycota</taxon>
        <taxon>Saccharomycotina</taxon>
        <taxon>Pichiomycetes</taxon>
        <taxon>Pichiales</taxon>
        <taxon>Pichiaceae</taxon>
        <taxon>Ogataea</taxon>
    </lineage>
</organism>
<feature type="region of interest" description="Disordered" evidence="1">
    <location>
        <begin position="1"/>
        <end position="22"/>
    </location>
</feature>
<feature type="compositionally biased region" description="Basic and acidic residues" evidence="1">
    <location>
        <begin position="10"/>
        <end position="22"/>
    </location>
</feature>
<keyword evidence="3" id="KW-1185">Reference proteome</keyword>
<evidence type="ECO:0000256" key="1">
    <source>
        <dbReference type="SAM" id="MobiDB-lite"/>
    </source>
</evidence>
<sequence length="70" mass="8244">MGKGEQYVGPDHDGNCKEPDKNIESIGFPLRFSKNRDQYEMSNRMGCSDWLLEKVYKGQGRFFYTEFDPR</sequence>
<gene>
    <name evidence="2" type="ORF">OGAPHI_001315</name>
</gene>
<accession>A0A9P8PGE1</accession>
<dbReference type="RefSeq" id="XP_046064224.1">
    <property type="nucleotide sequence ID" value="XM_046202063.1"/>
</dbReference>
<evidence type="ECO:0000313" key="3">
    <source>
        <dbReference type="Proteomes" id="UP000769157"/>
    </source>
</evidence>
<dbReference type="Proteomes" id="UP000769157">
    <property type="component" value="Unassembled WGS sequence"/>
</dbReference>
<evidence type="ECO:0000313" key="2">
    <source>
        <dbReference type="EMBL" id="KAH3670799.1"/>
    </source>
</evidence>
<dbReference type="AlphaFoldDB" id="A0A9P8PGE1"/>
<proteinExistence type="predicted"/>